<proteinExistence type="predicted"/>
<dbReference type="EMBL" id="SNZR01000014">
    <property type="protein sequence ID" value="TDR88908.1"/>
    <property type="molecule type" value="Genomic_DNA"/>
</dbReference>
<sequence>MTPLLALAADLLVAILLVATIATSVRLSRRMSRMQQDESAMRVVVAELVTATDKADAAIAALRMTVRDSEQALADRLGAAARHTAQLAEQLTAGEAVIERVSQIAAISRRLAVEAKAVASPQAPSPPAQDAVPSTPAGADRLLATIRLARDVADRSARRVAGQAA</sequence>
<keyword evidence="3" id="KW-1185">Reference proteome</keyword>
<dbReference type="RefSeq" id="WP_133772196.1">
    <property type="nucleotide sequence ID" value="NZ_SNZR01000014.1"/>
</dbReference>
<dbReference type="AlphaFoldDB" id="A0A4R7BT46"/>
<accession>A0A4R7BT46</accession>
<evidence type="ECO:0000313" key="3">
    <source>
        <dbReference type="Proteomes" id="UP000295122"/>
    </source>
</evidence>
<comment type="caution">
    <text evidence="2">The sequence shown here is derived from an EMBL/GenBank/DDBJ whole genome shotgun (WGS) entry which is preliminary data.</text>
</comment>
<dbReference type="InterPro" id="IPR045531">
    <property type="entry name" value="DUF6468"/>
</dbReference>
<name>A0A4R7BT46_9HYPH</name>
<evidence type="ECO:0000259" key="1">
    <source>
        <dbReference type="Pfam" id="PF20072"/>
    </source>
</evidence>
<dbReference type="Pfam" id="PF20072">
    <property type="entry name" value="DUF6468"/>
    <property type="match status" value="1"/>
</dbReference>
<dbReference type="Proteomes" id="UP000295122">
    <property type="component" value="Unassembled WGS sequence"/>
</dbReference>
<feature type="domain" description="DUF6468" evidence="1">
    <location>
        <begin position="34"/>
        <end position="106"/>
    </location>
</feature>
<reference evidence="2 3" key="1">
    <citation type="submission" date="2019-03" db="EMBL/GenBank/DDBJ databases">
        <title>Genomic Encyclopedia of Type Strains, Phase IV (KMG-IV): sequencing the most valuable type-strain genomes for metagenomic binning, comparative biology and taxonomic classification.</title>
        <authorList>
            <person name="Goeker M."/>
        </authorList>
    </citation>
    <scope>NUCLEOTIDE SEQUENCE [LARGE SCALE GENOMIC DNA]</scope>
    <source>
        <strain evidence="2 3">DSM 25903</strain>
    </source>
</reference>
<organism evidence="2 3">
    <name type="scientific">Enterovirga rhinocerotis</name>
    <dbReference type="NCBI Taxonomy" id="1339210"/>
    <lineage>
        <taxon>Bacteria</taxon>
        <taxon>Pseudomonadati</taxon>
        <taxon>Pseudomonadota</taxon>
        <taxon>Alphaproteobacteria</taxon>
        <taxon>Hyphomicrobiales</taxon>
        <taxon>Methylobacteriaceae</taxon>
        <taxon>Enterovirga</taxon>
    </lineage>
</organism>
<gene>
    <name evidence="2" type="ORF">EV668_3393</name>
</gene>
<evidence type="ECO:0000313" key="2">
    <source>
        <dbReference type="EMBL" id="TDR88908.1"/>
    </source>
</evidence>
<dbReference type="OrthoDB" id="8005993at2"/>
<protein>
    <recommendedName>
        <fullName evidence="1">DUF6468 domain-containing protein</fullName>
    </recommendedName>
</protein>